<evidence type="ECO:0000313" key="13">
    <source>
        <dbReference type="Proteomes" id="UP000594688"/>
    </source>
</evidence>
<evidence type="ECO:0000256" key="9">
    <source>
        <dbReference type="PROSITE-ProRule" id="PRU00169"/>
    </source>
</evidence>
<dbReference type="SMART" id="SM00387">
    <property type="entry name" value="HATPase_c"/>
    <property type="match status" value="1"/>
</dbReference>
<name>A0A7T0G0M0_9BACT</name>
<evidence type="ECO:0000256" key="6">
    <source>
        <dbReference type="ARBA" id="ARBA00022777"/>
    </source>
</evidence>
<keyword evidence="6" id="KW-0418">Kinase</keyword>
<evidence type="ECO:0000256" key="3">
    <source>
        <dbReference type="ARBA" id="ARBA00022553"/>
    </source>
</evidence>
<dbReference type="SUPFAM" id="SSF55874">
    <property type="entry name" value="ATPase domain of HSP90 chaperone/DNA topoisomerase II/histidine kinase"/>
    <property type="match status" value="1"/>
</dbReference>
<dbReference type="Gene3D" id="1.10.287.130">
    <property type="match status" value="1"/>
</dbReference>
<evidence type="ECO:0000259" key="10">
    <source>
        <dbReference type="PROSITE" id="PS50109"/>
    </source>
</evidence>
<dbReference type="CDD" id="cd17551">
    <property type="entry name" value="REC_RpfG-like"/>
    <property type="match status" value="1"/>
</dbReference>
<dbReference type="InterPro" id="IPR011006">
    <property type="entry name" value="CheY-like_superfamily"/>
</dbReference>
<dbReference type="PROSITE" id="PS50110">
    <property type="entry name" value="RESPONSE_REGULATORY"/>
    <property type="match status" value="1"/>
</dbReference>
<dbReference type="SUPFAM" id="SSF52172">
    <property type="entry name" value="CheY-like"/>
    <property type="match status" value="1"/>
</dbReference>
<evidence type="ECO:0000256" key="2">
    <source>
        <dbReference type="ARBA" id="ARBA00012438"/>
    </source>
</evidence>
<keyword evidence="5" id="KW-0547">Nucleotide-binding</keyword>
<feature type="domain" description="Response regulatory" evidence="11">
    <location>
        <begin position="11"/>
        <end position="128"/>
    </location>
</feature>
<evidence type="ECO:0000256" key="7">
    <source>
        <dbReference type="ARBA" id="ARBA00022840"/>
    </source>
</evidence>
<dbReference type="Pfam" id="PF00072">
    <property type="entry name" value="Response_reg"/>
    <property type="match status" value="1"/>
</dbReference>
<keyword evidence="7" id="KW-0067">ATP-binding</keyword>
<dbReference type="SMART" id="SM00388">
    <property type="entry name" value="HisKA"/>
    <property type="match status" value="1"/>
</dbReference>
<feature type="modified residue" description="4-aspartylphosphate" evidence="9">
    <location>
        <position position="61"/>
    </location>
</feature>
<dbReference type="Gene3D" id="3.30.450.40">
    <property type="match status" value="1"/>
</dbReference>
<dbReference type="GO" id="GO:0005524">
    <property type="term" value="F:ATP binding"/>
    <property type="evidence" value="ECO:0007669"/>
    <property type="project" value="UniProtKB-KW"/>
</dbReference>
<dbReference type="CDD" id="cd00082">
    <property type="entry name" value="HisKA"/>
    <property type="match status" value="1"/>
</dbReference>
<dbReference type="InterPro" id="IPR029016">
    <property type="entry name" value="GAF-like_dom_sf"/>
</dbReference>
<evidence type="ECO:0000256" key="1">
    <source>
        <dbReference type="ARBA" id="ARBA00000085"/>
    </source>
</evidence>
<dbReference type="InterPro" id="IPR001789">
    <property type="entry name" value="Sig_transdc_resp-reg_receiver"/>
</dbReference>
<dbReference type="PANTHER" id="PTHR43065">
    <property type="entry name" value="SENSOR HISTIDINE KINASE"/>
    <property type="match status" value="1"/>
</dbReference>
<evidence type="ECO:0000256" key="4">
    <source>
        <dbReference type="ARBA" id="ARBA00022679"/>
    </source>
</evidence>
<dbReference type="InterPro" id="IPR005467">
    <property type="entry name" value="His_kinase_dom"/>
</dbReference>
<evidence type="ECO:0000259" key="11">
    <source>
        <dbReference type="PROSITE" id="PS50110"/>
    </source>
</evidence>
<dbReference type="SUPFAM" id="SSF47384">
    <property type="entry name" value="Homodimeric domain of signal transducing histidine kinase"/>
    <property type="match status" value="1"/>
</dbReference>
<sequence length="592" mass="67472">MVDEENILKSRILIVDDEPANGTMLEMVLKRKGFTQVETTTSSRQSIAIYEEIQPDLVLLDLRMPDMDGFDVLAAIREMEQDYYPPVIILTAESDPNTRVKALQAGAKDFLSKPLDLSEVVCRCRNLLEMQLLHKQLIEKKDRMQQMVRDRTAELWTANALLREEIAEREEIQTWLEKQNELLEMVGQGGSLTDCIERIRQFWKTFSESSSCVHLMDKRSKSFQVGFNWGLSDQFVKKLEDLSLRGESSSFHLAVERDETVVDIFPEHDEFETEYSHLVIEEGFAAVWSTPIKGKENRILGALDLYFDHPRSPEKIDKAWVYLISRLAGIVLERTSAEEKLRRVNHQLLHSEKLSAMGKLSASISHEFNNPILGIRNVLEQISRENVLDEGLQELSLLAIEECSRVMKLATRLRDFFQPSTGVPEAIRLEQSVEDMVLLQRNDLRKRGIILERYYESELPMVFAVQDQVKQVVLNLVQNAGEAVPEQGGKIGIRLIRAGAFVQLQVEDNGTGISQEIRGQIFEPFFTTKKDKVKGTGLGLSVSYGIVNNHGGYIEYESVEGKGTVFSVFFPVFNENSSEMIETFSRIERSAV</sequence>
<dbReference type="InterPro" id="IPR003594">
    <property type="entry name" value="HATPase_dom"/>
</dbReference>
<dbReference type="PRINTS" id="PR00344">
    <property type="entry name" value="BCTRLSENSOR"/>
</dbReference>
<dbReference type="SUPFAM" id="SSF55781">
    <property type="entry name" value="GAF domain-like"/>
    <property type="match status" value="1"/>
</dbReference>
<evidence type="ECO:0000256" key="8">
    <source>
        <dbReference type="ARBA" id="ARBA00023012"/>
    </source>
</evidence>
<reference evidence="12 13" key="1">
    <citation type="submission" date="2020-02" db="EMBL/GenBank/DDBJ databases">
        <title>Genomic and physiological characterization of two novel Nitrospinaceae genera.</title>
        <authorList>
            <person name="Mueller A.J."/>
            <person name="Jung M.-Y."/>
            <person name="Strachan C.R."/>
            <person name="Herbold C.W."/>
            <person name="Kirkegaard R.H."/>
            <person name="Daims H."/>
        </authorList>
    </citation>
    <scope>NUCLEOTIDE SEQUENCE [LARGE SCALE GENOMIC DNA]</scope>
    <source>
        <strain evidence="12">EB</strain>
    </source>
</reference>
<accession>A0A7T0G0M0</accession>
<dbReference type="InterPro" id="IPR036097">
    <property type="entry name" value="HisK_dim/P_sf"/>
</dbReference>
<proteinExistence type="predicted"/>
<dbReference type="EC" id="2.7.13.3" evidence="2"/>
<organism evidence="12 13">
    <name type="scientific">Candidatus Nitronauta litoralis</name>
    <dbReference type="NCBI Taxonomy" id="2705533"/>
    <lineage>
        <taxon>Bacteria</taxon>
        <taxon>Pseudomonadati</taxon>
        <taxon>Nitrospinota/Tectimicrobiota group</taxon>
        <taxon>Nitrospinota</taxon>
        <taxon>Nitrospinia</taxon>
        <taxon>Nitrospinales</taxon>
        <taxon>Nitrospinaceae</taxon>
        <taxon>Candidatus Nitronauta</taxon>
    </lineage>
</organism>
<keyword evidence="3 9" id="KW-0597">Phosphoprotein</keyword>
<dbReference type="SMART" id="SM00448">
    <property type="entry name" value="REC"/>
    <property type="match status" value="1"/>
</dbReference>
<dbReference type="InterPro" id="IPR003661">
    <property type="entry name" value="HisK_dim/P_dom"/>
</dbReference>
<dbReference type="Pfam" id="PF02518">
    <property type="entry name" value="HATPase_c"/>
    <property type="match status" value="1"/>
</dbReference>
<evidence type="ECO:0000313" key="12">
    <source>
        <dbReference type="EMBL" id="QPJ62073.1"/>
    </source>
</evidence>
<dbReference type="PANTHER" id="PTHR43065:SF46">
    <property type="entry name" value="C4-DICARBOXYLATE TRANSPORT SENSOR PROTEIN DCTB"/>
    <property type="match status" value="1"/>
</dbReference>
<dbReference type="PROSITE" id="PS50109">
    <property type="entry name" value="HIS_KIN"/>
    <property type="match status" value="1"/>
</dbReference>
<feature type="domain" description="Histidine kinase" evidence="10">
    <location>
        <begin position="363"/>
        <end position="574"/>
    </location>
</feature>
<gene>
    <name evidence="12" type="ORF">G3M70_09405</name>
</gene>
<dbReference type="Pfam" id="PF00512">
    <property type="entry name" value="HisKA"/>
    <property type="match status" value="1"/>
</dbReference>
<dbReference type="InterPro" id="IPR036890">
    <property type="entry name" value="HATPase_C_sf"/>
</dbReference>
<protein>
    <recommendedName>
        <fullName evidence="2">histidine kinase</fullName>
        <ecNumber evidence="2">2.7.13.3</ecNumber>
    </recommendedName>
</protein>
<dbReference type="GO" id="GO:0000155">
    <property type="term" value="F:phosphorelay sensor kinase activity"/>
    <property type="evidence" value="ECO:0007669"/>
    <property type="project" value="InterPro"/>
</dbReference>
<dbReference type="Gene3D" id="3.40.50.2300">
    <property type="match status" value="1"/>
</dbReference>
<comment type="catalytic activity">
    <reaction evidence="1">
        <text>ATP + protein L-histidine = ADP + protein N-phospho-L-histidine.</text>
        <dbReference type="EC" id="2.7.13.3"/>
    </reaction>
</comment>
<evidence type="ECO:0000256" key="5">
    <source>
        <dbReference type="ARBA" id="ARBA00022741"/>
    </source>
</evidence>
<dbReference type="Proteomes" id="UP000594688">
    <property type="component" value="Chromosome"/>
</dbReference>
<dbReference type="KEGG" id="nli:G3M70_09405"/>
<dbReference type="InterPro" id="IPR004358">
    <property type="entry name" value="Sig_transdc_His_kin-like_C"/>
</dbReference>
<dbReference type="AlphaFoldDB" id="A0A7T0G0M0"/>
<dbReference type="EMBL" id="CP048685">
    <property type="protein sequence ID" value="QPJ62073.1"/>
    <property type="molecule type" value="Genomic_DNA"/>
</dbReference>
<keyword evidence="4" id="KW-0808">Transferase</keyword>
<keyword evidence="8" id="KW-0902">Two-component regulatory system</keyword>
<dbReference type="Gene3D" id="3.30.565.10">
    <property type="entry name" value="Histidine kinase-like ATPase, C-terminal domain"/>
    <property type="match status" value="1"/>
</dbReference>